<dbReference type="Proteomes" id="UP000499080">
    <property type="component" value="Unassembled WGS sequence"/>
</dbReference>
<sequence>MRIVELKKNSKSKTSSADSNLGPRCEESGTSKDLPALEPHFECRNETQNLRVGEGSVDGRGSLERGVPAQVSSSTSDRSSKLRGPSLKSPRVASKRDVNLT</sequence>
<gene>
    <name evidence="2" type="ORF">AVEN_63405_1</name>
</gene>
<evidence type="ECO:0000313" key="3">
    <source>
        <dbReference type="Proteomes" id="UP000499080"/>
    </source>
</evidence>
<organism evidence="2 3">
    <name type="scientific">Araneus ventricosus</name>
    <name type="common">Orbweaver spider</name>
    <name type="synonym">Epeira ventricosa</name>
    <dbReference type="NCBI Taxonomy" id="182803"/>
    <lineage>
        <taxon>Eukaryota</taxon>
        <taxon>Metazoa</taxon>
        <taxon>Ecdysozoa</taxon>
        <taxon>Arthropoda</taxon>
        <taxon>Chelicerata</taxon>
        <taxon>Arachnida</taxon>
        <taxon>Araneae</taxon>
        <taxon>Araneomorphae</taxon>
        <taxon>Entelegynae</taxon>
        <taxon>Araneoidea</taxon>
        <taxon>Araneidae</taxon>
        <taxon>Araneus</taxon>
    </lineage>
</organism>
<evidence type="ECO:0000313" key="2">
    <source>
        <dbReference type="EMBL" id="GBN54499.1"/>
    </source>
</evidence>
<reference evidence="2 3" key="1">
    <citation type="journal article" date="2019" name="Sci. Rep.">
        <title>Orb-weaving spider Araneus ventricosus genome elucidates the spidroin gene catalogue.</title>
        <authorList>
            <person name="Kono N."/>
            <person name="Nakamura H."/>
            <person name="Ohtoshi R."/>
            <person name="Moran D.A.P."/>
            <person name="Shinohara A."/>
            <person name="Yoshida Y."/>
            <person name="Fujiwara M."/>
            <person name="Mori M."/>
            <person name="Tomita M."/>
            <person name="Arakawa K."/>
        </authorList>
    </citation>
    <scope>NUCLEOTIDE SEQUENCE [LARGE SCALE GENOMIC DNA]</scope>
</reference>
<evidence type="ECO:0000256" key="1">
    <source>
        <dbReference type="SAM" id="MobiDB-lite"/>
    </source>
</evidence>
<keyword evidence="3" id="KW-1185">Reference proteome</keyword>
<dbReference type="EMBL" id="BGPR01134884">
    <property type="protein sequence ID" value="GBN54499.1"/>
    <property type="molecule type" value="Genomic_DNA"/>
</dbReference>
<feature type="region of interest" description="Disordered" evidence="1">
    <location>
        <begin position="1"/>
        <end position="101"/>
    </location>
</feature>
<dbReference type="AlphaFoldDB" id="A0A4Y2PTI1"/>
<comment type="caution">
    <text evidence="2">The sequence shown here is derived from an EMBL/GenBank/DDBJ whole genome shotgun (WGS) entry which is preliminary data.</text>
</comment>
<name>A0A4Y2PTI1_ARAVE</name>
<proteinExistence type="predicted"/>
<accession>A0A4Y2PTI1</accession>
<protein>
    <submittedName>
        <fullName evidence="2">Uncharacterized protein</fullName>
    </submittedName>
</protein>